<proteinExistence type="predicted"/>
<name>A0A369AI75_9BURK</name>
<protein>
    <submittedName>
        <fullName evidence="2">DUF2946 family protein</fullName>
    </submittedName>
</protein>
<evidence type="ECO:0000313" key="3">
    <source>
        <dbReference type="Proteomes" id="UP000252174"/>
    </source>
</evidence>
<dbReference type="RefSeq" id="WP_114483761.1">
    <property type="nucleotide sequence ID" value="NZ_QPJU01000007.1"/>
</dbReference>
<sequence>MRTGGWLHRRLAWLALCALVFGAFAPTISKALAAAQPSVWVEVCTTSGIQRISVDQNAPLDASKKQQDLPAAADVHCGYCLLQAHCPAVPSTPHAVTVVAAASDRLPVGGGGTTLPKRFTRSAHHPRAPPAFS</sequence>
<dbReference type="EMBL" id="QPJU01000007">
    <property type="protein sequence ID" value="RCX09050.1"/>
    <property type="molecule type" value="Genomic_DNA"/>
</dbReference>
<accession>A0A369AI75</accession>
<gene>
    <name evidence="2" type="ORF">DFR45_107130</name>
</gene>
<dbReference type="Pfam" id="PF11162">
    <property type="entry name" value="DUF2946"/>
    <property type="match status" value="1"/>
</dbReference>
<dbReference type="Proteomes" id="UP000252174">
    <property type="component" value="Unassembled WGS sequence"/>
</dbReference>
<organism evidence="2 3">
    <name type="scientific">Extensimonas vulgaris</name>
    <dbReference type="NCBI Taxonomy" id="1031594"/>
    <lineage>
        <taxon>Bacteria</taxon>
        <taxon>Pseudomonadati</taxon>
        <taxon>Pseudomonadota</taxon>
        <taxon>Betaproteobacteria</taxon>
        <taxon>Burkholderiales</taxon>
        <taxon>Comamonadaceae</taxon>
        <taxon>Extensimonas</taxon>
    </lineage>
</organism>
<comment type="caution">
    <text evidence="2">The sequence shown here is derived from an EMBL/GenBank/DDBJ whole genome shotgun (WGS) entry which is preliminary data.</text>
</comment>
<evidence type="ECO:0000256" key="1">
    <source>
        <dbReference type="SAM" id="MobiDB-lite"/>
    </source>
</evidence>
<feature type="compositionally biased region" description="Basic residues" evidence="1">
    <location>
        <begin position="118"/>
        <end position="127"/>
    </location>
</feature>
<dbReference type="AlphaFoldDB" id="A0A369AI75"/>
<reference evidence="2 3" key="1">
    <citation type="submission" date="2018-07" db="EMBL/GenBank/DDBJ databases">
        <title>Genomic Encyclopedia of Type Strains, Phase IV (KMG-IV): sequencing the most valuable type-strain genomes for metagenomic binning, comparative biology and taxonomic classification.</title>
        <authorList>
            <person name="Goeker M."/>
        </authorList>
    </citation>
    <scope>NUCLEOTIDE SEQUENCE [LARGE SCALE GENOMIC DNA]</scope>
    <source>
        <strain evidence="2 3">DSM 100911</strain>
    </source>
</reference>
<keyword evidence="3" id="KW-1185">Reference proteome</keyword>
<dbReference type="InterPro" id="IPR021333">
    <property type="entry name" value="DUF2946"/>
</dbReference>
<feature type="region of interest" description="Disordered" evidence="1">
    <location>
        <begin position="109"/>
        <end position="133"/>
    </location>
</feature>
<evidence type="ECO:0000313" key="2">
    <source>
        <dbReference type="EMBL" id="RCX09050.1"/>
    </source>
</evidence>
<dbReference type="OrthoDB" id="8856151at2"/>